<organism evidence="11 12">
    <name type="scientific">Flavihumibacter stibioxidans</name>
    <dbReference type="NCBI Taxonomy" id="1834163"/>
    <lineage>
        <taxon>Bacteria</taxon>
        <taxon>Pseudomonadati</taxon>
        <taxon>Bacteroidota</taxon>
        <taxon>Chitinophagia</taxon>
        <taxon>Chitinophagales</taxon>
        <taxon>Chitinophagaceae</taxon>
        <taxon>Flavihumibacter</taxon>
    </lineage>
</organism>
<comment type="caution">
    <text evidence="11">The sequence shown here is derived from an EMBL/GenBank/DDBJ whole genome shotgun (WGS) entry which is preliminary data.</text>
</comment>
<keyword evidence="2" id="KW-0813">Transport</keyword>
<evidence type="ECO:0000256" key="5">
    <source>
        <dbReference type="ARBA" id="ARBA00022729"/>
    </source>
</evidence>
<keyword evidence="11" id="KW-0675">Receptor</keyword>
<dbReference type="SUPFAM" id="SSF49464">
    <property type="entry name" value="Carboxypeptidase regulatory domain-like"/>
    <property type="match status" value="1"/>
</dbReference>
<evidence type="ECO:0000259" key="9">
    <source>
        <dbReference type="Pfam" id="PF07715"/>
    </source>
</evidence>
<keyword evidence="4" id="KW-0812">Transmembrane</keyword>
<evidence type="ECO:0000313" key="11">
    <source>
        <dbReference type="EMBL" id="MBC6491679.1"/>
    </source>
</evidence>
<keyword evidence="6" id="KW-0472">Membrane</keyword>
<name>A0ABR7MAZ5_9BACT</name>
<dbReference type="SUPFAM" id="SSF56935">
    <property type="entry name" value="Porins"/>
    <property type="match status" value="1"/>
</dbReference>
<dbReference type="Gene3D" id="2.170.130.10">
    <property type="entry name" value="TonB-dependent receptor, plug domain"/>
    <property type="match status" value="1"/>
</dbReference>
<accession>A0ABR7MAZ5</accession>
<sequence length="858" mass="95128">MKRLLFLLNIILVTTVAIAQQGNPPAGMPAGTMFPGSMTGQVYGKIVDADGKPVADVSVMVMGTVPDTLTKKMKDVLLTGGVTKANGDFRFSDIPLRGALKLKISALGFTPAEQAISFGKGAGNLSKDLGNIKLTKEIVQLETVTVTASKPLIRMDGEKKIFSVEKDIVSAGGTAIDVMKNVPSVQVDIDGNVTMRNAQPQLFLDGRPTTLSLDQIPANTIESVEVITNPSAKFDASGGNAGILNIVLKKNKKTGYNGNLQAGIDKYGAISGGGDISLRQQKFNFTANAMVNQNKGRSTGSTDRINFAEVPATSIFQSTNNRNNGQFMFGRVGFDYFVTNRTTISIGGVKVRGEMNPSDFMATTTDSLYESGTTSSYSERNTSGSRIFNGTGLQLGLKQLFPREGEELTADLNIFSGKNSANSLYHTDFFTTKEEEINGFQEQKLDNTGKNRFITIQADYVRPLKGKAKIETGVRAQLRNTATDIDNYLLNQGTNEFQLLENASTHYKNSDNVYAAYVSVSNTIKSFGYQVGLRAESSEYNGEITNTGESFTNKYPVSLFPSVSLNQQLKNNQQLQFSYSRRINRPNFFQLIPFTDYTDPLNITRGNSNLVPEFTQSLEMTYSKTFAGNHSFLASTYYKYTDNLITRYQEMQYDNVLEKEVLVNSFINANSSRSFGVELTSVNPLAKWWDMTTNINLYNSKINTEEKSGTATDDMWSMFGKWNNTFKLPKSFNIQLSATYQSKTNLPVNQSTGFGPPMMSAMSASQGYIKANYGVDIAIKKSFLKNNAVSATLSFNDIFRTRKMQQYSYNDYFRQDVSRLRDPQMVRFTLAYRFGKVDMSLFKRKNMRSMNEGMQSME</sequence>
<proteinExistence type="predicted"/>
<keyword evidence="7" id="KW-0998">Cell outer membrane</keyword>
<evidence type="ECO:0000256" key="4">
    <source>
        <dbReference type="ARBA" id="ARBA00022692"/>
    </source>
</evidence>
<feature type="chain" id="PRO_5045635841" evidence="8">
    <location>
        <begin position="20"/>
        <end position="858"/>
    </location>
</feature>
<dbReference type="InterPro" id="IPR008969">
    <property type="entry name" value="CarboxyPept-like_regulatory"/>
</dbReference>
<feature type="domain" description="TonB-dependent receptor plug" evidence="9">
    <location>
        <begin position="173"/>
        <end position="236"/>
    </location>
</feature>
<comment type="subcellular location">
    <subcellularLocation>
        <location evidence="1">Cell outer membrane</location>
        <topology evidence="1">Multi-pass membrane protein</topology>
    </subcellularLocation>
</comment>
<dbReference type="InterPro" id="IPR036942">
    <property type="entry name" value="Beta-barrel_TonB_sf"/>
</dbReference>
<reference evidence="11 12" key="1">
    <citation type="submission" date="2016-07" db="EMBL/GenBank/DDBJ databases">
        <title>Genome analysis of Flavihumibacter stibioxidans YS-17.</title>
        <authorList>
            <person name="Shi K."/>
            <person name="Han Y."/>
            <person name="Wang G."/>
        </authorList>
    </citation>
    <scope>NUCLEOTIDE SEQUENCE [LARGE SCALE GENOMIC DNA]</scope>
    <source>
        <strain evidence="11 12">YS-17</strain>
    </source>
</reference>
<keyword evidence="3" id="KW-1134">Transmembrane beta strand</keyword>
<protein>
    <submittedName>
        <fullName evidence="11">TonB-dependent receptor</fullName>
    </submittedName>
</protein>
<dbReference type="Pfam" id="PF07715">
    <property type="entry name" value="Plug"/>
    <property type="match status" value="1"/>
</dbReference>
<feature type="signal peptide" evidence="8">
    <location>
        <begin position="1"/>
        <end position="19"/>
    </location>
</feature>
<dbReference type="InterPro" id="IPR039426">
    <property type="entry name" value="TonB-dep_rcpt-like"/>
</dbReference>
<evidence type="ECO:0000256" key="8">
    <source>
        <dbReference type="SAM" id="SignalP"/>
    </source>
</evidence>
<evidence type="ECO:0000256" key="1">
    <source>
        <dbReference type="ARBA" id="ARBA00004571"/>
    </source>
</evidence>
<feature type="domain" description="Outer membrane protein beta-barrel" evidence="10">
    <location>
        <begin position="401"/>
        <end position="832"/>
    </location>
</feature>
<dbReference type="PANTHER" id="PTHR30069">
    <property type="entry name" value="TONB-DEPENDENT OUTER MEMBRANE RECEPTOR"/>
    <property type="match status" value="1"/>
</dbReference>
<dbReference type="Gene3D" id="2.40.170.20">
    <property type="entry name" value="TonB-dependent receptor, beta-barrel domain"/>
    <property type="match status" value="1"/>
</dbReference>
<dbReference type="InterPro" id="IPR041700">
    <property type="entry name" value="OMP_b-brl_3"/>
</dbReference>
<keyword evidence="12" id="KW-1185">Reference proteome</keyword>
<dbReference type="InterPro" id="IPR012910">
    <property type="entry name" value="Plug_dom"/>
</dbReference>
<dbReference type="PANTHER" id="PTHR30069:SF29">
    <property type="entry name" value="HEMOGLOBIN AND HEMOGLOBIN-HAPTOGLOBIN-BINDING PROTEIN 1-RELATED"/>
    <property type="match status" value="1"/>
</dbReference>
<dbReference type="Proteomes" id="UP000765802">
    <property type="component" value="Unassembled WGS sequence"/>
</dbReference>
<dbReference type="Pfam" id="PF13620">
    <property type="entry name" value="CarboxypepD_reg"/>
    <property type="match status" value="1"/>
</dbReference>
<dbReference type="Pfam" id="PF14905">
    <property type="entry name" value="OMP_b-brl_3"/>
    <property type="match status" value="1"/>
</dbReference>
<evidence type="ECO:0000313" key="12">
    <source>
        <dbReference type="Proteomes" id="UP000765802"/>
    </source>
</evidence>
<dbReference type="InterPro" id="IPR037066">
    <property type="entry name" value="Plug_dom_sf"/>
</dbReference>
<dbReference type="RefSeq" id="WP_187257003.1">
    <property type="nucleotide sequence ID" value="NZ_JBHULF010000007.1"/>
</dbReference>
<gene>
    <name evidence="11" type="ORF">BC349_11510</name>
</gene>
<evidence type="ECO:0000259" key="10">
    <source>
        <dbReference type="Pfam" id="PF14905"/>
    </source>
</evidence>
<dbReference type="Gene3D" id="2.60.40.1120">
    <property type="entry name" value="Carboxypeptidase-like, regulatory domain"/>
    <property type="match status" value="1"/>
</dbReference>
<evidence type="ECO:0000256" key="6">
    <source>
        <dbReference type="ARBA" id="ARBA00023136"/>
    </source>
</evidence>
<keyword evidence="5 8" id="KW-0732">Signal</keyword>
<evidence type="ECO:0000256" key="7">
    <source>
        <dbReference type="ARBA" id="ARBA00023237"/>
    </source>
</evidence>
<evidence type="ECO:0000256" key="2">
    <source>
        <dbReference type="ARBA" id="ARBA00022448"/>
    </source>
</evidence>
<evidence type="ECO:0000256" key="3">
    <source>
        <dbReference type="ARBA" id="ARBA00022452"/>
    </source>
</evidence>
<dbReference type="EMBL" id="MBUA01000023">
    <property type="protein sequence ID" value="MBC6491679.1"/>
    <property type="molecule type" value="Genomic_DNA"/>
</dbReference>